<organism evidence="8 9">
    <name type="scientific">Mesorhizobium kowhaii</name>
    <dbReference type="NCBI Taxonomy" id="1300272"/>
    <lineage>
        <taxon>Bacteria</taxon>
        <taxon>Pseudomonadati</taxon>
        <taxon>Pseudomonadota</taxon>
        <taxon>Alphaproteobacteria</taxon>
        <taxon>Hyphomicrobiales</taxon>
        <taxon>Phyllobacteriaceae</taxon>
        <taxon>Mesorhizobium</taxon>
    </lineage>
</organism>
<dbReference type="InterPro" id="IPR051401">
    <property type="entry name" value="GtrA_CellWall_Glycosyl"/>
</dbReference>
<evidence type="ECO:0000313" key="9">
    <source>
        <dbReference type="Proteomes" id="UP000248616"/>
    </source>
</evidence>
<dbReference type="RefSeq" id="WP_111545328.1">
    <property type="nucleotide sequence ID" value="NZ_MZXV01000032.1"/>
</dbReference>
<dbReference type="AlphaFoldDB" id="A0A2W7C4D3"/>
<dbReference type="PANTHER" id="PTHR38459">
    <property type="entry name" value="PROPHAGE BACTOPRENOL-LINKED GLUCOSE TRANSLOCASE HOMOLOG"/>
    <property type="match status" value="1"/>
</dbReference>
<feature type="transmembrane region" description="Helical" evidence="6">
    <location>
        <begin position="78"/>
        <end position="97"/>
    </location>
</feature>
<evidence type="ECO:0000256" key="3">
    <source>
        <dbReference type="ARBA" id="ARBA00022692"/>
    </source>
</evidence>
<evidence type="ECO:0000256" key="5">
    <source>
        <dbReference type="ARBA" id="ARBA00023136"/>
    </source>
</evidence>
<comment type="caution">
    <text evidence="8">The sequence shown here is derived from an EMBL/GenBank/DDBJ whole genome shotgun (WGS) entry which is preliminary data.</text>
</comment>
<dbReference type="EMBL" id="MZXV01000032">
    <property type="protein sequence ID" value="PZV37995.1"/>
    <property type="molecule type" value="Genomic_DNA"/>
</dbReference>
<dbReference type="InterPro" id="IPR007267">
    <property type="entry name" value="GtrA_DPMS_TM"/>
</dbReference>
<evidence type="ECO:0000256" key="1">
    <source>
        <dbReference type="ARBA" id="ARBA00004141"/>
    </source>
</evidence>
<protein>
    <submittedName>
        <fullName evidence="8">Polysaccharide biosynthesis protein GtrA</fullName>
    </submittedName>
</protein>
<keyword evidence="4 6" id="KW-1133">Transmembrane helix</keyword>
<sequence length="132" mass="14060">MSDALPVLVQTRLFRFLTVGVGAALLLFVLSWLLVSLGFSPFIGSVVAYAITVVVAYSAQRGWTFGGQHDHASAMPRYLALQVGCALFSGLVSHLAVTRFGMSALAMSALMTVAASTVSYILSSLWVFPARD</sequence>
<comment type="subcellular location">
    <subcellularLocation>
        <location evidence="1">Membrane</location>
        <topology evidence="1">Multi-pass membrane protein</topology>
    </subcellularLocation>
</comment>
<accession>A0A2W7C4D3</accession>
<comment type="similarity">
    <text evidence="2">Belongs to the GtrA family.</text>
</comment>
<reference evidence="9" key="1">
    <citation type="submission" date="2017-03" db="EMBL/GenBank/DDBJ databases">
        <authorList>
            <person name="Safronova V.I."/>
            <person name="Sazanova A.L."/>
            <person name="Chirak E.R."/>
        </authorList>
    </citation>
    <scope>NUCLEOTIDE SEQUENCE [LARGE SCALE GENOMIC DNA]</scope>
    <source>
        <strain evidence="9">Ach-343</strain>
    </source>
</reference>
<keyword evidence="3 6" id="KW-0812">Transmembrane</keyword>
<dbReference type="GO" id="GO:0005886">
    <property type="term" value="C:plasma membrane"/>
    <property type="evidence" value="ECO:0007669"/>
    <property type="project" value="TreeGrafter"/>
</dbReference>
<evidence type="ECO:0000256" key="4">
    <source>
        <dbReference type="ARBA" id="ARBA00022989"/>
    </source>
</evidence>
<dbReference type="Pfam" id="PF04138">
    <property type="entry name" value="GtrA_DPMS_TM"/>
    <property type="match status" value="1"/>
</dbReference>
<proteinExistence type="inferred from homology"/>
<feature type="transmembrane region" description="Helical" evidence="6">
    <location>
        <begin position="12"/>
        <end position="33"/>
    </location>
</feature>
<dbReference type="Proteomes" id="UP000248616">
    <property type="component" value="Unassembled WGS sequence"/>
</dbReference>
<gene>
    <name evidence="8" type="ORF">B5V02_17310</name>
</gene>
<keyword evidence="9" id="KW-1185">Reference proteome</keyword>
<evidence type="ECO:0000313" key="8">
    <source>
        <dbReference type="EMBL" id="PZV37995.1"/>
    </source>
</evidence>
<dbReference type="OrthoDB" id="8081941at2"/>
<evidence type="ECO:0000256" key="2">
    <source>
        <dbReference type="ARBA" id="ARBA00009399"/>
    </source>
</evidence>
<keyword evidence="5 6" id="KW-0472">Membrane</keyword>
<dbReference type="GO" id="GO:0000271">
    <property type="term" value="P:polysaccharide biosynthetic process"/>
    <property type="evidence" value="ECO:0007669"/>
    <property type="project" value="InterPro"/>
</dbReference>
<evidence type="ECO:0000256" key="6">
    <source>
        <dbReference type="SAM" id="Phobius"/>
    </source>
</evidence>
<evidence type="ECO:0000259" key="7">
    <source>
        <dbReference type="Pfam" id="PF04138"/>
    </source>
</evidence>
<feature type="transmembrane region" description="Helical" evidence="6">
    <location>
        <begin position="103"/>
        <end position="128"/>
    </location>
</feature>
<name>A0A2W7C4D3_9HYPH</name>
<feature type="domain" description="GtrA/DPMS transmembrane" evidence="7">
    <location>
        <begin position="15"/>
        <end position="128"/>
    </location>
</feature>
<dbReference type="PANTHER" id="PTHR38459:SF1">
    <property type="entry name" value="PROPHAGE BACTOPRENOL-LINKED GLUCOSE TRANSLOCASE HOMOLOG"/>
    <property type="match status" value="1"/>
</dbReference>
<feature type="transmembrane region" description="Helical" evidence="6">
    <location>
        <begin position="39"/>
        <end position="57"/>
    </location>
</feature>